<dbReference type="RefSeq" id="WP_128812899.1">
    <property type="nucleotide sequence ID" value="NZ_CP032094.1"/>
</dbReference>
<dbReference type="InterPro" id="IPR043128">
    <property type="entry name" value="Rev_trsase/Diguanyl_cyclase"/>
</dbReference>
<keyword evidence="1" id="KW-1133">Transmembrane helix</keyword>
<evidence type="ECO:0000313" key="4">
    <source>
        <dbReference type="Proteomes" id="UP000262832"/>
    </source>
</evidence>
<dbReference type="Gene3D" id="3.30.450.20">
    <property type="entry name" value="PAS domain"/>
    <property type="match status" value="2"/>
</dbReference>
<dbReference type="Pfam" id="PF13426">
    <property type="entry name" value="PAS_9"/>
    <property type="match status" value="2"/>
</dbReference>
<dbReference type="InterPro" id="IPR033417">
    <property type="entry name" value="CHASE8"/>
</dbReference>
<dbReference type="CDD" id="cd00130">
    <property type="entry name" value="PAS"/>
    <property type="match status" value="1"/>
</dbReference>
<accession>A0ABN5PJD6</accession>
<feature type="transmembrane region" description="Helical" evidence="1">
    <location>
        <begin position="7"/>
        <end position="25"/>
    </location>
</feature>
<sequence>MSLRTKLIWPIFVSMAFVFVANQAYTFHAINESIKNSLSAHVQSHINEHAQSITSALVSNDKQEVHRLFKTFLTQPNVSSVKLYNKGNHPIVSLAHESGESSDTFSETSTRIHQYIDKVTQQYWSIFEPIIYQEERLGTVHLTLSKDLVMHAIIDIGSKIPLFAILLITVSVTLYFCIERKIMRPIARLNRSLQDFSDGFDIKSKPEPKGSDELSRTLSLFNLTAGKRQNKEKHLQARLETLEQQSLFALDLFDTIPKALVITDNSGRIIRCNWLAQKLFDIDRNNLGEQNICHFIKLKPPIQMSLLLSRGLEYDDIHIESENTEQQLSLSSRRLTKQGYLLFTIQDITEVEEAINRQRVAGRVFEHSQDGLIVLNNKGIITMANPAVTKFIGEADQLVGRSFMKMIPWKRLEFIMPTIVESIDNYGMWQGEMIEKNHNGVLIPMFVKVNRIARSEDKHAYDLVIILTDLSNAKEMERLEYLTHHDELTGLANRTKFHLELDKLVTMSSYLRDEFAVLYLDLDGFKGINDSYGHDAGDEVLKQVASRMNDVSRYGDLSARLAGDEFVMIVKSINSEEVTRIAKRLLDVICQPISYRGASMAVGVSIGAKLVSIDERDPTTILKNADTAMYQAKKAGKGQIIVIGCESDQTV</sequence>
<keyword evidence="1" id="KW-0812">Transmembrane</keyword>
<dbReference type="InterPro" id="IPR052155">
    <property type="entry name" value="Biofilm_reg_signaling"/>
</dbReference>
<evidence type="ECO:0000313" key="3">
    <source>
        <dbReference type="EMBL" id="AXY02998.1"/>
    </source>
</evidence>
<dbReference type="EMBL" id="CP032094">
    <property type="protein sequence ID" value="AXY02998.1"/>
    <property type="molecule type" value="Genomic_DNA"/>
</dbReference>
<dbReference type="Gene3D" id="3.30.70.270">
    <property type="match status" value="1"/>
</dbReference>
<keyword evidence="1" id="KW-0472">Membrane</keyword>
<dbReference type="InterPro" id="IPR029787">
    <property type="entry name" value="Nucleotide_cyclase"/>
</dbReference>
<dbReference type="PROSITE" id="PS50887">
    <property type="entry name" value="GGDEF"/>
    <property type="match status" value="1"/>
</dbReference>
<dbReference type="SUPFAM" id="SSF55785">
    <property type="entry name" value="PYP-like sensor domain (PAS domain)"/>
    <property type="match status" value="2"/>
</dbReference>
<proteinExistence type="predicted"/>
<dbReference type="InterPro" id="IPR000160">
    <property type="entry name" value="GGDEF_dom"/>
</dbReference>
<dbReference type="SMART" id="SM00267">
    <property type="entry name" value="GGDEF"/>
    <property type="match status" value="1"/>
</dbReference>
<evidence type="ECO:0000259" key="2">
    <source>
        <dbReference type="PROSITE" id="PS50887"/>
    </source>
</evidence>
<dbReference type="PANTHER" id="PTHR44757:SF2">
    <property type="entry name" value="BIOFILM ARCHITECTURE MAINTENANCE PROTEIN MBAA"/>
    <property type="match status" value="1"/>
</dbReference>
<reference evidence="3 4" key="1">
    <citation type="submission" date="2018-08" db="EMBL/GenBank/DDBJ databases">
        <title>Genomic taxonomy of the Vibrionaceae family.</title>
        <authorList>
            <person name="Gomez-Gil B."/>
            <person name="Tanaka M."/>
            <person name="Sawabe T."/>
            <person name="Enciso-Ibarra K."/>
        </authorList>
    </citation>
    <scope>NUCLEOTIDE SEQUENCE [LARGE SCALE GENOMIC DNA]</scope>
    <source>
        <strain evidence="3 4">CAIM 1831</strain>
    </source>
</reference>
<organism evidence="3 4">
    <name type="scientific">Vibrio alfacsensis</name>
    <dbReference type="NCBI Taxonomy" id="1074311"/>
    <lineage>
        <taxon>Bacteria</taxon>
        <taxon>Pseudomonadati</taxon>
        <taxon>Pseudomonadota</taxon>
        <taxon>Gammaproteobacteria</taxon>
        <taxon>Vibrionales</taxon>
        <taxon>Vibrionaceae</taxon>
        <taxon>Vibrio</taxon>
    </lineage>
</organism>
<dbReference type="Proteomes" id="UP000262832">
    <property type="component" value="Chromosome II"/>
</dbReference>
<keyword evidence="4" id="KW-1185">Reference proteome</keyword>
<dbReference type="InterPro" id="IPR003660">
    <property type="entry name" value="HAMP_dom"/>
</dbReference>
<dbReference type="Pfam" id="PF00672">
    <property type="entry name" value="HAMP"/>
    <property type="match status" value="1"/>
</dbReference>
<evidence type="ECO:0000256" key="1">
    <source>
        <dbReference type="SAM" id="Phobius"/>
    </source>
</evidence>
<gene>
    <name evidence="3" type="ORF">D1115_18810</name>
</gene>
<dbReference type="NCBIfam" id="TIGR00229">
    <property type="entry name" value="sensory_box"/>
    <property type="match status" value="1"/>
</dbReference>
<dbReference type="CDD" id="cd01949">
    <property type="entry name" value="GGDEF"/>
    <property type="match status" value="1"/>
</dbReference>
<dbReference type="PANTHER" id="PTHR44757">
    <property type="entry name" value="DIGUANYLATE CYCLASE DGCP"/>
    <property type="match status" value="1"/>
</dbReference>
<dbReference type="NCBIfam" id="TIGR00254">
    <property type="entry name" value="GGDEF"/>
    <property type="match status" value="1"/>
</dbReference>
<dbReference type="SMART" id="SM00091">
    <property type="entry name" value="PAS"/>
    <property type="match status" value="2"/>
</dbReference>
<dbReference type="Pfam" id="PF00990">
    <property type="entry name" value="GGDEF"/>
    <property type="match status" value="1"/>
</dbReference>
<dbReference type="InterPro" id="IPR000014">
    <property type="entry name" value="PAS"/>
</dbReference>
<name>A0ABN5PJD6_9VIBR</name>
<dbReference type="SUPFAM" id="SSF55073">
    <property type="entry name" value="Nucleotide cyclase"/>
    <property type="match status" value="1"/>
</dbReference>
<dbReference type="Pfam" id="PF17152">
    <property type="entry name" value="CHASE8"/>
    <property type="match status" value="1"/>
</dbReference>
<dbReference type="InterPro" id="IPR035965">
    <property type="entry name" value="PAS-like_dom_sf"/>
</dbReference>
<dbReference type="Gene3D" id="6.10.340.10">
    <property type="match status" value="1"/>
</dbReference>
<feature type="domain" description="GGDEF" evidence="2">
    <location>
        <begin position="513"/>
        <end position="645"/>
    </location>
</feature>
<protein>
    <submittedName>
        <fullName evidence="3">Diguanylate cyclase</fullName>
    </submittedName>
</protein>